<dbReference type="RefSeq" id="WP_396770860.1">
    <property type="nucleotide sequence ID" value="NZ_JBITLA010000012.1"/>
</dbReference>
<proteinExistence type="predicted"/>
<feature type="domain" description="DUF5753" evidence="1">
    <location>
        <begin position="2"/>
        <end position="38"/>
    </location>
</feature>
<dbReference type="EMBL" id="JBITLE010000011">
    <property type="protein sequence ID" value="MFI7265367.1"/>
    <property type="molecule type" value="Genomic_DNA"/>
</dbReference>
<dbReference type="InterPro" id="IPR043917">
    <property type="entry name" value="DUF5753"/>
</dbReference>
<protein>
    <submittedName>
        <fullName evidence="2">Scr1 family TA system antitoxin-like transcriptional regulator</fullName>
    </submittedName>
</protein>
<reference evidence="2 3" key="1">
    <citation type="submission" date="2024-10" db="EMBL/GenBank/DDBJ databases">
        <title>The Natural Products Discovery Center: Release of the First 8490 Sequenced Strains for Exploring Actinobacteria Biosynthetic Diversity.</title>
        <authorList>
            <person name="Kalkreuter E."/>
            <person name="Kautsar S.A."/>
            <person name="Yang D."/>
            <person name="Bader C.D."/>
            <person name="Teijaro C.N."/>
            <person name="Fluegel L."/>
            <person name="Davis C.M."/>
            <person name="Simpson J.R."/>
            <person name="Lauterbach L."/>
            <person name="Steele A.D."/>
            <person name="Gui C."/>
            <person name="Meng S."/>
            <person name="Li G."/>
            <person name="Viehrig K."/>
            <person name="Ye F."/>
            <person name="Su P."/>
            <person name="Kiefer A.F."/>
            <person name="Nichols A."/>
            <person name="Cepeda A.J."/>
            <person name="Yan W."/>
            <person name="Fan B."/>
            <person name="Jiang Y."/>
            <person name="Adhikari A."/>
            <person name="Zheng C.-J."/>
            <person name="Schuster L."/>
            <person name="Cowan T.M."/>
            <person name="Smanski M.J."/>
            <person name="Chevrette M.G."/>
            <person name="De Carvalho L.P.S."/>
            <person name="Shen B."/>
        </authorList>
    </citation>
    <scope>NUCLEOTIDE SEQUENCE [LARGE SCALE GENOMIC DNA]</scope>
    <source>
        <strain evidence="2 3">NPDC049845</strain>
    </source>
</reference>
<name>A0ABW7ZTD6_9ACTN</name>
<gene>
    <name evidence="2" type="ORF">ACIBP4_24090</name>
</gene>
<evidence type="ECO:0000313" key="3">
    <source>
        <dbReference type="Proteomes" id="UP001612812"/>
    </source>
</evidence>
<evidence type="ECO:0000259" key="1">
    <source>
        <dbReference type="Pfam" id="PF19054"/>
    </source>
</evidence>
<keyword evidence="3" id="KW-1185">Reference proteome</keyword>
<sequence>MTGALYLDRPAELAVYEQSWASLDTLALDEDQSRRLIGKILEEVRHG</sequence>
<evidence type="ECO:0000313" key="2">
    <source>
        <dbReference type="EMBL" id="MFI7265367.1"/>
    </source>
</evidence>
<comment type="caution">
    <text evidence="2">The sequence shown here is derived from an EMBL/GenBank/DDBJ whole genome shotgun (WGS) entry which is preliminary data.</text>
</comment>
<accession>A0ABW7ZTD6</accession>
<organism evidence="2 3">
    <name type="scientific">Micromonospora maritima</name>
    <dbReference type="NCBI Taxonomy" id="986711"/>
    <lineage>
        <taxon>Bacteria</taxon>
        <taxon>Bacillati</taxon>
        <taxon>Actinomycetota</taxon>
        <taxon>Actinomycetes</taxon>
        <taxon>Micromonosporales</taxon>
        <taxon>Micromonosporaceae</taxon>
        <taxon>Micromonospora</taxon>
    </lineage>
</organism>
<dbReference type="Proteomes" id="UP001612812">
    <property type="component" value="Unassembled WGS sequence"/>
</dbReference>
<dbReference type="Pfam" id="PF19054">
    <property type="entry name" value="DUF5753"/>
    <property type="match status" value="1"/>
</dbReference>